<gene>
    <name evidence="1" type="ORF">BDN72DRAFT_775369</name>
</gene>
<organism evidence="1 2">
    <name type="scientific">Pluteus cervinus</name>
    <dbReference type="NCBI Taxonomy" id="181527"/>
    <lineage>
        <taxon>Eukaryota</taxon>
        <taxon>Fungi</taxon>
        <taxon>Dikarya</taxon>
        <taxon>Basidiomycota</taxon>
        <taxon>Agaricomycotina</taxon>
        <taxon>Agaricomycetes</taxon>
        <taxon>Agaricomycetidae</taxon>
        <taxon>Agaricales</taxon>
        <taxon>Pluteineae</taxon>
        <taxon>Pluteaceae</taxon>
        <taxon>Pluteus</taxon>
    </lineage>
</organism>
<proteinExistence type="predicted"/>
<feature type="non-terminal residue" evidence="1">
    <location>
        <position position="122"/>
    </location>
</feature>
<dbReference type="EMBL" id="ML208499">
    <property type="protein sequence ID" value="TFK63895.1"/>
    <property type="molecule type" value="Genomic_DNA"/>
</dbReference>
<name>A0ACD3ADS3_9AGAR</name>
<reference evidence="1 2" key="1">
    <citation type="journal article" date="2019" name="Nat. Ecol. Evol.">
        <title>Megaphylogeny resolves global patterns of mushroom evolution.</title>
        <authorList>
            <person name="Varga T."/>
            <person name="Krizsan K."/>
            <person name="Foldi C."/>
            <person name="Dima B."/>
            <person name="Sanchez-Garcia M."/>
            <person name="Sanchez-Ramirez S."/>
            <person name="Szollosi G.J."/>
            <person name="Szarkandi J.G."/>
            <person name="Papp V."/>
            <person name="Albert L."/>
            <person name="Andreopoulos W."/>
            <person name="Angelini C."/>
            <person name="Antonin V."/>
            <person name="Barry K.W."/>
            <person name="Bougher N.L."/>
            <person name="Buchanan P."/>
            <person name="Buyck B."/>
            <person name="Bense V."/>
            <person name="Catcheside P."/>
            <person name="Chovatia M."/>
            <person name="Cooper J."/>
            <person name="Damon W."/>
            <person name="Desjardin D."/>
            <person name="Finy P."/>
            <person name="Geml J."/>
            <person name="Haridas S."/>
            <person name="Hughes K."/>
            <person name="Justo A."/>
            <person name="Karasinski D."/>
            <person name="Kautmanova I."/>
            <person name="Kiss B."/>
            <person name="Kocsube S."/>
            <person name="Kotiranta H."/>
            <person name="LaButti K.M."/>
            <person name="Lechner B.E."/>
            <person name="Liimatainen K."/>
            <person name="Lipzen A."/>
            <person name="Lukacs Z."/>
            <person name="Mihaltcheva S."/>
            <person name="Morgado L.N."/>
            <person name="Niskanen T."/>
            <person name="Noordeloos M.E."/>
            <person name="Ohm R.A."/>
            <person name="Ortiz-Santana B."/>
            <person name="Ovrebo C."/>
            <person name="Racz N."/>
            <person name="Riley R."/>
            <person name="Savchenko A."/>
            <person name="Shiryaev A."/>
            <person name="Soop K."/>
            <person name="Spirin V."/>
            <person name="Szebenyi C."/>
            <person name="Tomsovsky M."/>
            <person name="Tulloss R.E."/>
            <person name="Uehling J."/>
            <person name="Grigoriev I.V."/>
            <person name="Vagvolgyi C."/>
            <person name="Papp T."/>
            <person name="Martin F.M."/>
            <person name="Miettinen O."/>
            <person name="Hibbett D.S."/>
            <person name="Nagy L.G."/>
        </authorList>
    </citation>
    <scope>NUCLEOTIDE SEQUENCE [LARGE SCALE GENOMIC DNA]</scope>
    <source>
        <strain evidence="1 2">NL-1719</strain>
    </source>
</reference>
<keyword evidence="2" id="KW-1185">Reference proteome</keyword>
<dbReference type="Proteomes" id="UP000308600">
    <property type="component" value="Unassembled WGS sequence"/>
</dbReference>
<sequence>MFWLHGQAGSGKSTIAQTIFQQLEDKKPPRVFYTCSKTQAELHNPLNMLPVICFQLCMINRAYGQHIASQLEQVSSITSGLGHIATQLDVFFLTPLQRGLLFDESVVIIIDALDECGSENDQ</sequence>
<evidence type="ECO:0000313" key="1">
    <source>
        <dbReference type="EMBL" id="TFK63895.1"/>
    </source>
</evidence>
<accession>A0ACD3ADS3</accession>
<protein>
    <submittedName>
        <fullName evidence="1">Uncharacterized protein</fullName>
    </submittedName>
</protein>
<evidence type="ECO:0000313" key="2">
    <source>
        <dbReference type="Proteomes" id="UP000308600"/>
    </source>
</evidence>